<dbReference type="Gene3D" id="3.30.2230.10">
    <property type="entry name" value="DUSP-like"/>
    <property type="match status" value="1"/>
</dbReference>
<dbReference type="GO" id="GO:0004843">
    <property type="term" value="F:cysteine-type deubiquitinase activity"/>
    <property type="evidence" value="ECO:0007669"/>
    <property type="project" value="InterPro"/>
</dbReference>
<feature type="domain" description="DUSP" evidence="1">
    <location>
        <begin position="158"/>
        <end position="258"/>
    </location>
</feature>
<dbReference type="EMBL" id="LN732612">
    <property type="protein sequence ID" value="CEP15659.1"/>
    <property type="molecule type" value="Genomic_DNA"/>
</dbReference>
<dbReference type="AlphaFoldDB" id="A0A0B7NJG9"/>
<organism evidence="2 3">
    <name type="scientific">Parasitella parasitica</name>
    <dbReference type="NCBI Taxonomy" id="35722"/>
    <lineage>
        <taxon>Eukaryota</taxon>
        <taxon>Fungi</taxon>
        <taxon>Fungi incertae sedis</taxon>
        <taxon>Mucoromycota</taxon>
        <taxon>Mucoromycotina</taxon>
        <taxon>Mucoromycetes</taxon>
        <taxon>Mucorales</taxon>
        <taxon>Mucorineae</taxon>
        <taxon>Mucoraceae</taxon>
        <taxon>Parasitella</taxon>
    </lineage>
</organism>
<sequence length="288" mass="34092">MQESFWFDLCRLHSIHYCHPESSWKELYQSNEFCKMCPHLNGSLFDVLFEKKKLLWARSITQTGNYVLCLHNSCDYFGESDKDDMNHPRHQQQHVLALKLSPLHILELWCNACKKTIGFNGFARQFNQGLKAEYYFMKSFIQDFVTYKPTEDDESLQHCINKKRRDIEYGLYRIQFRYSSMHIVDKDWHNSWLAFISGKSDRCPGTLTNKNLFLSDGFTFDPTLVLGKEFELIGSLTRWYIERVYGVENGRIVSTNDLPNNADYCRLIHKIQVWQQMNQAARHLVTIE</sequence>
<name>A0A0B7NJG9_9FUNG</name>
<gene>
    <name evidence="2" type="primary">PARPA_09898.1 scaffold 39137</name>
</gene>
<dbReference type="STRING" id="35722.A0A0B7NJG9"/>
<dbReference type="InterPro" id="IPR035927">
    <property type="entry name" value="DUSP-like_sf"/>
</dbReference>
<evidence type="ECO:0000313" key="3">
    <source>
        <dbReference type="Proteomes" id="UP000054107"/>
    </source>
</evidence>
<dbReference type="SUPFAM" id="SSF143791">
    <property type="entry name" value="DUSP-like"/>
    <property type="match status" value="1"/>
</dbReference>
<evidence type="ECO:0000259" key="1">
    <source>
        <dbReference type="PROSITE" id="PS51283"/>
    </source>
</evidence>
<evidence type="ECO:0000313" key="2">
    <source>
        <dbReference type="EMBL" id="CEP15659.1"/>
    </source>
</evidence>
<reference evidence="2 3" key="1">
    <citation type="submission" date="2014-09" db="EMBL/GenBank/DDBJ databases">
        <authorList>
            <person name="Ellenberger Sabrina"/>
        </authorList>
    </citation>
    <scope>NUCLEOTIDE SEQUENCE [LARGE SCALE GENOMIC DNA]</scope>
    <source>
        <strain evidence="2 3">CBS 412.66</strain>
    </source>
</reference>
<dbReference type="InterPro" id="IPR006615">
    <property type="entry name" value="Pept_C19_DUSP"/>
</dbReference>
<protein>
    <recommendedName>
        <fullName evidence="1">DUSP domain-containing protein</fullName>
    </recommendedName>
</protein>
<keyword evidence="3" id="KW-1185">Reference proteome</keyword>
<proteinExistence type="predicted"/>
<accession>A0A0B7NJG9</accession>
<dbReference type="PROSITE" id="PS51283">
    <property type="entry name" value="DUSP"/>
    <property type="match status" value="1"/>
</dbReference>
<dbReference type="OrthoDB" id="2248937at2759"/>
<dbReference type="Proteomes" id="UP000054107">
    <property type="component" value="Unassembled WGS sequence"/>
</dbReference>